<dbReference type="Gene3D" id="2.60.40.10">
    <property type="entry name" value="Immunoglobulins"/>
    <property type="match status" value="1"/>
</dbReference>
<gene>
    <name evidence="2" type="ORF">COS18_01050</name>
</gene>
<reference evidence="3" key="1">
    <citation type="submission" date="2017-09" db="EMBL/GenBank/DDBJ databases">
        <title>Depth-based differentiation of microbial function through sediment-hosted aquifers and enrichment of novel symbionts in the deep terrestrial subsurface.</title>
        <authorList>
            <person name="Probst A.J."/>
            <person name="Ladd B."/>
            <person name="Jarett J.K."/>
            <person name="Geller-Mcgrath D.E."/>
            <person name="Sieber C.M.K."/>
            <person name="Emerson J.B."/>
            <person name="Anantharaman K."/>
            <person name="Thomas B.C."/>
            <person name="Malmstrom R."/>
            <person name="Stieglmeier M."/>
            <person name="Klingl A."/>
            <person name="Woyke T."/>
            <person name="Ryan C.M."/>
            <person name="Banfield J.F."/>
        </authorList>
    </citation>
    <scope>NUCLEOTIDE SEQUENCE [LARGE SCALE GENOMIC DNA]</scope>
</reference>
<accession>A0A2M7DQH7</accession>
<evidence type="ECO:0000313" key="3">
    <source>
        <dbReference type="Proteomes" id="UP000228896"/>
    </source>
</evidence>
<dbReference type="SUPFAM" id="SSF49265">
    <property type="entry name" value="Fibronectin type III"/>
    <property type="match status" value="1"/>
</dbReference>
<dbReference type="AlphaFoldDB" id="A0A2M7DQH7"/>
<evidence type="ECO:0000259" key="1">
    <source>
        <dbReference type="PROSITE" id="PS50853"/>
    </source>
</evidence>
<feature type="domain" description="Fibronectin type-III" evidence="1">
    <location>
        <begin position="478"/>
        <end position="579"/>
    </location>
</feature>
<dbReference type="InterPro" id="IPR036116">
    <property type="entry name" value="FN3_sf"/>
</dbReference>
<evidence type="ECO:0000313" key="2">
    <source>
        <dbReference type="EMBL" id="PIV51978.1"/>
    </source>
</evidence>
<sequence>MKKWLIDGGNPKPTGYRSFTDINGLAATSTIKVKGSASGKFYQMHLDIPGYGSYSPTAASRALLSNTYESIKVTNMPRAVYFTLPDATTGTITVAGSVTDGAAVANAWVWIGNPSSNFFTGAESGSNGTFSLTVPKLASGNYKLGADKPNYLSPQPTSISGTASSTANTITLTAVGATTISGRVYVDTDLSGTYSTSTEALPNTWVWAEETTNGAMAYSAADATGIYSLAVSNGLWKVSAGANGYKDGSYRVANTKTNITVTGGISQSGINIALTSDSNWTMNIKSKSITPASGGTVDDTASDGTGVKITAPPYALGDDSNSGNLTIQETAAVTETTSAEPLGGLGKTVSATDSNNTAINTLGEDVYLDIELVYYKADIAAMNIIDYSKLKNLTASYWDNSLNNWINLSSVVRNAYYKSAVSDTEWTQVADSATQTGYEVFIDALTAGTSYYDYKLVLTGKTNHLTVFSATQPQDSLFPASPTGLAQSSGSGTSVALSWTAVTTNLNTTPITDLLGYEVYRSTDGSTYAQINTSDISGTTYSDSAASSWTSYYYKVTAADDGGNETALASSTALQVCSNKTVSNGTVGANCAITCNSGYTQSGNSCASSSSGGNSSGLSASNCTTATYNVWQGICTDGWEYRNILSQSPTGCVLTSAQEDSRKRACGSEIKTTLPEIINETKAKIEEVADKTAQITEEFAQKIITIATEAADIIKANVNALLGKLGFKRDLAKEQVSVKKYVSDLIKDASGLSKDNVNAINNFIAYGTKTTIFLGEGERAGVVNSYKSAFGKLPKSEEEWNDAIKIANGRWPSEKNDLSEANATASFKKTYLREPNRSNPHDDAAVIVMAYGLRPSDRNLNSEKTAIKTFKAIYGYNPSTASAWDIVRAIAYSGATR</sequence>
<dbReference type="CDD" id="cd00063">
    <property type="entry name" value="FN3"/>
    <property type="match status" value="1"/>
</dbReference>
<dbReference type="EMBL" id="PETS01000021">
    <property type="protein sequence ID" value="PIV51978.1"/>
    <property type="molecule type" value="Genomic_DNA"/>
</dbReference>
<protein>
    <recommendedName>
        <fullName evidence="1">Fibronectin type-III domain-containing protein</fullName>
    </recommendedName>
</protein>
<name>A0A2M7DQH7_9BACT</name>
<proteinExistence type="predicted"/>
<dbReference type="Proteomes" id="UP000228896">
    <property type="component" value="Unassembled WGS sequence"/>
</dbReference>
<dbReference type="InterPro" id="IPR013783">
    <property type="entry name" value="Ig-like_fold"/>
</dbReference>
<dbReference type="Gene3D" id="2.60.40.1120">
    <property type="entry name" value="Carboxypeptidase-like, regulatory domain"/>
    <property type="match status" value="1"/>
</dbReference>
<dbReference type="InterPro" id="IPR003961">
    <property type="entry name" value="FN3_dom"/>
</dbReference>
<comment type="caution">
    <text evidence="2">The sequence shown here is derived from an EMBL/GenBank/DDBJ whole genome shotgun (WGS) entry which is preliminary data.</text>
</comment>
<organism evidence="2 3">
    <name type="scientific">Candidatus Falkowbacteria bacterium CG02_land_8_20_14_3_00_36_14</name>
    <dbReference type="NCBI Taxonomy" id="1974560"/>
    <lineage>
        <taxon>Bacteria</taxon>
        <taxon>Candidatus Falkowiibacteriota</taxon>
    </lineage>
</organism>
<dbReference type="PROSITE" id="PS50853">
    <property type="entry name" value="FN3"/>
    <property type="match status" value="1"/>
</dbReference>